<dbReference type="Gene3D" id="3.60.160.10">
    <property type="entry name" value="Mitochondrial biogenesis AIM24"/>
    <property type="match status" value="1"/>
</dbReference>
<dbReference type="Pfam" id="PF01987">
    <property type="entry name" value="AIM24"/>
    <property type="match status" value="1"/>
</dbReference>
<proteinExistence type="predicted"/>
<dbReference type="PANTHER" id="PTHR43657:SF1">
    <property type="entry name" value="ALTERED INHERITANCE OF MITOCHONDRIA PROTEIN 24, MITOCHONDRIAL"/>
    <property type="match status" value="1"/>
</dbReference>
<dbReference type="Proteomes" id="UP000184295">
    <property type="component" value="Unassembled WGS sequence"/>
</dbReference>
<dbReference type="InterPro" id="IPR016031">
    <property type="entry name" value="Trp_RNA-bd_attenuator-like_dom"/>
</dbReference>
<organism evidence="1 2">
    <name type="scientific">Ferrithrix thermotolerans DSM 19514</name>
    <dbReference type="NCBI Taxonomy" id="1121881"/>
    <lineage>
        <taxon>Bacteria</taxon>
        <taxon>Bacillati</taxon>
        <taxon>Actinomycetota</taxon>
        <taxon>Acidimicrobiia</taxon>
        <taxon>Acidimicrobiales</taxon>
        <taxon>Acidimicrobiaceae</taxon>
        <taxon>Ferrithrix</taxon>
    </lineage>
</organism>
<accession>A0A1M4U275</accession>
<protein>
    <submittedName>
        <fullName evidence="1">TIGR00266 family protein</fullName>
    </submittedName>
</protein>
<dbReference type="EMBL" id="FQUL01000008">
    <property type="protein sequence ID" value="SHE50911.1"/>
    <property type="molecule type" value="Genomic_DNA"/>
</dbReference>
<dbReference type="OrthoDB" id="6048299at2"/>
<sequence length="254" mass="26201">MKAEVKGTTMPVLEINLESGESVISTHGELSWMTPSMRMSQSTGLGAGKGGLLSGLKRVIGGASLFLTKYEAVGGAGMVSFASKLPGRIFPVEIAQGSGYLVHRHGLLCATPEVVPTVGLQQSFRAGIYGRDGFVLQRLEGAGTAWIELSGEIINYKLQPQETLLVHPGHVGMFQDSVSFQITTIQGLSNIFFGGDGYHLVALTGPGEVWLQSMPVPILANAVAPYLGGGNAASSAVAGGAAGGVLGAIFGDSV</sequence>
<dbReference type="PANTHER" id="PTHR43657">
    <property type="entry name" value="TRYPTOPHAN RNA-BINDING ATTENUATOR PROTEIN-LIKE PROTEIN"/>
    <property type="match status" value="1"/>
</dbReference>
<dbReference type="InterPro" id="IPR036983">
    <property type="entry name" value="AIM24_sf"/>
</dbReference>
<dbReference type="AlphaFoldDB" id="A0A1M4U275"/>
<dbReference type="SUPFAM" id="SSF51219">
    <property type="entry name" value="TRAP-like"/>
    <property type="match status" value="1"/>
</dbReference>
<dbReference type="InterPro" id="IPR002838">
    <property type="entry name" value="AIM24"/>
</dbReference>
<gene>
    <name evidence="1" type="ORF">SAMN02745225_00810</name>
</gene>
<name>A0A1M4U275_9ACTN</name>
<evidence type="ECO:0000313" key="2">
    <source>
        <dbReference type="Proteomes" id="UP000184295"/>
    </source>
</evidence>
<keyword evidence="2" id="KW-1185">Reference proteome</keyword>
<dbReference type="RefSeq" id="WP_072788974.1">
    <property type="nucleotide sequence ID" value="NZ_FQUL01000008.1"/>
</dbReference>
<evidence type="ECO:0000313" key="1">
    <source>
        <dbReference type="EMBL" id="SHE50911.1"/>
    </source>
</evidence>
<reference evidence="2" key="1">
    <citation type="submission" date="2016-11" db="EMBL/GenBank/DDBJ databases">
        <authorList>
            <person name="Varghese N."/>
            <person name="Submissions S."/>
        </authorList>
    </citation>
    <scope>NUCLEOTIDE SEQUENCE [LARGE SCALE GENOMIC DNA]</scope>
    <source>
        <strain evidence="2">DSM 19514</strain>
    </source>
</reference>